<accession>A0A4Y2UJA4</accession>
<evidence type="ECO:0000313" key="1">
    <source>
        <dbReference type="EMBL" id="GBO12244.1"/>
    </source>
</evidence>
<reference evidence="1 2" key="1">
    <citation type="journal article" date="2019" name="Sci. Rep.">
        <title>Orb-weaving spider Araneus ventricosus genome elucidates the spidroin gene catalogue.</title>
        <authorList>
            <person name="Kono N."/>
            <person name="Nakamura H."/>
            <person name="Ohtoshi R."/>
            <person name="Moran D.A.P."/>
            <person name="Shinohara A."/>
            <person name="Yoshida Y."/>
            <person name="Fujiwara M."/>
            <person name="Mori M."/>
            <person name="Tomita M."/>
            <person name="Arakawa K."/>
        </authorList>
    </citation>
    <scope>NUCLEOTIDE SEQUENCE [LARGE SCALE GENOMIC DNA]</scope>
</reference>
<proteinExistence type="predicted"/>
<name>A0A4Y2UJA4_ARAVE</name>
<evidence type="ECO:0000313" key="2">
    <source>
        <dbReference type="Proteomes" id="UP000499080"/>
    </source>
</evidence>
<keyword evidence="2" id="KW-1185">Reference proteome</keyword>
<sequence>MLMSRFETTRIFWDGTRNYEQWSDHEDDTCVGMSSPNFRTTMGGSLSTKYFLTWNRSHTGRIFCEIGFRTWSNSASKSEILSPRTDSRLPKFMVVSSITRFA</sequence>
<comment type="caution">
    <text evidence="1">The sequence shown here is derived from an EMBL/GenBank/DDBJ whole genome shotgun (WGS) entry which is preliminary data.</text>
</comment>
<dbReference type="AlphaFoldDB" id="A0A4Y2UJA4"/>
<organism evidence="1 2">
    <name type="scientific">Araneus ventricosus</name>
    <name type="common">Orbweaver spider</name>
    <name type="synonym">Epeira ventricosa</name>
    <dbReference type="NCBI Taxonomy" id="182803"/>
    <lineage>
        <taxon>Eukaryota</taxon>
        <taxon>Metazoa</taxon>
        <taxon>Ecdysozoa</taxon>
        <taxon>Arthropoda</taxon>
        <taxon>Chelicerata</taxon>
        <taxon>Arachnida</taxon>
        <taxon>Araneae</taxon>
        <taxon>Araneomorphae</taxon>
        <taxon>Entelegynae</taxon>
        <taxon>Araneoidea</taxon>
        <taxon>Araneidae</taxon>
        <taxon>Araneus</taxon>
    </lineage>
</organism>
<dbReference type="EMBL" id="BGPR01036854">
    <property type="protein sequence ID" value="GBO12244.1"/>
    <property type="molecule type" value="Genomic_DNA"/>
</dbReference>
<gene>
    <name evidence="1" type="ORF">AVEN_22432_1</name>
</gene>
<protein>
    <submittedName>
        <fullName evidence="1">Uncharacterized protein</fullName>
    </submittedName>
</protein>
<dbReference type="Proteomes" id="UP000499080">
    <property type="component" value="Unassembled WGS sequence"/>
</dbReference>